<accession>A0AA40BAQ4</accession>
<name>A0AA40BAQ4_9PEZI</name>
<keyword evidence="2" id="KW-1185">Reference proteome</keyword>
<gene>
    <name evidence="1" type="ORF">B0H67DRAFT_477070</name>
</gene>
<comment type="caution">
    <text evidence="1">The sequence shown here is derived from an EMBL/GenBank/DDBJ whole genome shotgun (WGS) entry which is preliminary data.</text>
</comment>
<sequence>MCRIHPGGQIVHPCYHGAGFSNCSKFVNGWEVSWPPPIKITGDYSCPRCHHREGGYNMNQFRLVKKVSHGFKLGTGPARRDPGCEFKCGCVVM</sequence>
<dbReference type="Proteomes" id="UP001172102">
    <property type="component" value="Unassembled WGS sequence"/>
</dbReference>
<dbReference type="EMBL" id="JAUKUA010000001">
    <property type="protein sequence ID" value="KAK0730800.1"/>
    <property type="molecule type" value="Genomic_DNA"/>
</dbReference>
<evidence type="ECO:0000313" key="1">
    <source>
        <dbReference type="EMBL" id="KAK0730800.1"/>
    </source>
</evidence>
<organism evidence="1 2">
    <name type="scientific">Lasiosphaeris hirsuta</name>
    <dbReference type="NCBI Taxonomy" id="260670"/>
    <lineage>
        <taxon>Eukaryota</taxon>
        <taxon>Fungi</taxon>
        <taxon>Dikarya</taxon>
        <taxon>Ascomycota</taxon>
        <taxon>Pezizomycotina</taxon>
        <taxon>Sordariomycetes</taxon>
        <taxon>Sordariomycetidae</taxon>
        <taxon>Sordariales</taxon>
        <taxon>Lasiosphaeriaceae</taxon>
        <taxon>Lasiosphaeris</taxon>
    </lineage>
</organism>
<proteinExistence type="predicted"/>
<protein>
    <submittedName>
        <fullName evidence="1">Uncharacterized protein</fullName>
    </submittedName>
</protein>
<dbReference type="AlphaFoldDB" id="A0AA40BAQ4"/>
<evidence type="ECO:0000313" key="2">
    <source>
        <dbReference type="Proteomes" id="UP001172102"/>
    </source>
</evidence>
<reference evidence="1" key="1">
    <citation type="submission" date="2023-06" db="EMBL/GenBank/DDBJ databases">
        <title>Genome-scale phylogeny and comparative genomics of the fungal order Sordariales.</title>
        <authorList>
            <consortium name="Lawrence Berkeley National Laboratory"/>
            <person name="Hensen N."/>
            <person name="Bonometti L."/>
            <person name="Westerberg I."/>
            <person name="Brannstrom I.O."/>
            <person name="Guillou S."/>
            <person name="Cros-Aarteil S."/>
            <person name="Calhoun S."/>
            <person name="Haridas S."/>
            <person name="Kuo A."/>
            <person name="Mondo S."/>
            <person name="Pangilinan J."/>
            <person name="Riley R."/>
            <person name="Labutti K."/>
            <person name="Andreopoulos B."/>
            <person name="Lipzen A."/>
            <person name="Chen C."/>
            <person name="Yanf M."/>
            <person name="Daum C."/>
            <person name="Ng V."/>
            <person name="Clum A."/>
            <person name="Steindorff A."/>
            <person name="Ohm R."/>
            <person name="Martin F."/>
            <person name="Silar P."/>
            <person name="Natvig D."/>
            <person name="Lalanne C."/>
            <person name="Gautier V."/>
            <person name="Ament-Velasquez S.L."/>
            <person name="Kruys A."/>
            <person name="Hutchinson M.I."/>
            <person name="Powell A.J."/>
            <person name="Barry K."/>
            <person name="Miller A.N."/>
            <person name="Grigoriev I.V."/>
            <person name="Debuchy R."/>
            <person name="Gladieux P."/>
            <person name="Thoren M.H."/>
            <person name="Johannesson H."/>
        </authorList>
    </citation>
    <scope>NUCLEOTIDE SEQUENCE</scope>
    <source>
        <strain evidence="1">SMH4607-1</strain>
    </source>
</reference>